<evidence type="ECO:0000256" key="4">
    <source>
        <dbReference type="ARBA" id="ARBA00022842"/>
    </source>
</evidence>
<dbReference type="InterPro" id="IPR019307">
    <property type="entry name" value="RNA-bd_AU-1/RNase_E/G"/>
</dbReference>
<comment type="caution">
    <text evidence="7">The sequence shown here is derived from an EMBL/GenBank/DDBJ whole genome shotgun (WGS) entry which is preliminary data.</text>
</comment>
<dbReference type="GO" id="GO:0004540">
    <property type="term" value="F:RNA nuclease activity"/>
    <property type="evidence" value="ECO:0007669"/>
    <property type="project" value="InterPro"/>
</dbReference>
<evidence type="ECO:0000313" key="7">
    <source>
        <dbReference type="EMBL" id="ETJ43663.1"/>
    </source>
</evidence>
<name>W1YM59_9ZZZZ</name>
<evidence type="ECO:0000256" key="5">
    <source>
        <dbReference type="ARBA" id="ARBA00022884"/>
    </source>
</evidence>
<feature type="domain" description="RNA-binding protein AU-1/Ribonuclease E/G" evidence="6">
    <location>
        <begin position="47"/>
        <end position="92"/>
    </location>
</feature>
<dbReference type="Gene3D" id="2.40.50.140">
    <property type="entry name" value="Nucleic acid-binding proteins"/>
    <property type="match status" value="1"/>
</dbReference>
<dbReference type="PANTHER" id="PTHR30001:SF0">
    <property type="entry name" value="RIBONUCLEASE G"/>
    <property type="match status" value="1"/>
</dbReference>
<evidence type="ECO:0000256" key="3">
    <source>
        <dbReference type="ARBA" id="ARBA00022801"/>
    </source>
</evidence>
<dbReference type="AlphaFoldDB" id="W1YM59"/>
<comment type="cofactor">
    <cofactor evidence="1">
        <name>Mg(2+)</name>
        <dbReference type="ChEBI" id="CHEBI:18420"/>
    </cofactor>
</comment>
<dbReference type="GO" id="GO:0046872">
    <property type="term" value="F:metal ion binding"/>
    <property type="evidence" value="ECO:0007669"/>
    <property type="project" value="UniProtKB-KW"/>
</dbReference>
<sequence length="92" mass="10130">SQNAYLNLQQGKEQKILPRLSVGQQILVQVVKEEMLGKGARVTADVSLAGRFMVLLPYSEGMHISKKITDEAVRAKLQELAAPYVQEGCGFI</sequence>
<evidence type="ECO:0000256" key="1">
    <source>
        <dbReference type="ARBA" id="ARBA00001946"/>
    </source>
</evidence>
<dbReference type="GO" id="GO:0005737">
    <property type="term" value="C:cytoplasm"/>
    <property type="evidence" value="ECO:0007669"/>
    <property type="project" value="TreeGrafter"/>
</dbReference>
<keyword evidence="3" id="KW-0378">Hydrolase</keyword>
<dbReference type="PANTHER" id="PTHR30001">
    <property type="entry name" value="RIBONUCLEASE"/>
    <property type="match status" value="1"/>
</dbReference>
<gene>
    <name evidence="7" type="ORF">Q604_UNBC02325G0001</name>
</gene>
<dbReference type="InterPro" id="IPR012340">
    <property type="entry name" value="NA-bd_OB-fold"/>
</dbReference>
<accession>W1YM59</accession>
<keyword evidence="5" id="KW-0694">RNA-binding</keyword>
<dbReference type="Pfam" id="PF10150">
    <property type="entry name" value="RNase_E_G"/>
    <property type="match status" value="1"/>
</dbReference>
<evidence type="ECO:0000259" key="6">
    <source>
        <dbReference type="Pfam" id="PF10150"/>
    </source>
</evidence>
<dbReference type="GO" id="GO:0003723">
    <property type="term" value="F:RNA binding"/>
    <property type="evidence" value="ECO:0007669"/>
    <property type="project" value="UniProtKB-KW"/>
</dbReference>
<dbReference type="EMBL" id="AZMM01002325">
    <property type="protein sequence ID" value="ETJ43663.1"/>
    <property type="molecule type" value="Genomic_DNA"/>
</dbReference>
<keyword evidence="2" id="KW-0479">Metal-binding</keyword>
<evidence type="ECO:0000256" key="2">
    <source>
        <dbReference type="ARBA" id="ARBA00022723"/>
    </source>
</evidence>
<reference evidence="7" key="1">
    <citation type="submission" date="2013-12" db="EMBL/GenBank/DDBJ databases">
        <title>A Varibaculum cambriense genome reconstructed from a premature infant gut community with otherwise low bacterial novelty that shifts toward anaerobic metabolism during the third week of life.</title>
        <authorList>
            <person name="Brown C.T."/>
            <person name="Sharon I."/>
            <person name="Thomas B.C."/>
            <person name="Castelle C.J."/>
            <person name="Morowitz M.J."/>
            <person name="Banfield J.F."/>
        </authorList>
    </citation>
    <scope>NUCLEOTIDE SEQUENCE</scope>
</reference>
<protein>
    <submittedName>
        <fullName evidence="7">Ribonuclease, Rne/Rng family</fullName>
    </submittedName>
</protein>
<dbReference type="GO" id="GO:0016787">
    <property type="term" value="F:hydrolase activity"/>
    <property type="evidence" value="ECO:0007669"/>
    <property type="project" value="UniProtKB-KW"/>
</dbReference>
<dbReference type="GO" id="GO:0006364">
    <property type="term" value="P:rRNA processing"/>
    <property type="evidence" value="ECO:0007669"/>
    <property type="project" value="TreeGrafter"/>
</dbReference>
<proteinExistence type="predicted"/>
<feature type="non-terminal residue" evidence="7">
    <location>
        <position position="1"/>
    </location>
</feature>
<keyword evidence="4" id="KW-0460">Magnesium</keyword>
<feature type="non-terminal residue" evidence="7">
    <location>
        <position position="92"/>
    </location>
</feature>
<organism evidence="7">
    <name type="scientific">human gut metagenome</name>
    <dbReference type="NCBI Taxonomy" id="408170"/>
    <lineage>
        <taxon>unclassified sequences</taxon>
        <taxon>metagenomes</taxon>
        <taxon>organismal metagenomes</taxon>
    </lineage>
</organism>
<dbReference type="InterPro" id="IPR004659">
    <property type="entry name" value="RNase_E/G"/>
</dbReference>